<dbReference type="OrthoDB" id="7877312at2"/>
<evidence type="ECO:0000259" key="1">
    <source>
        <dbReference type="Pfam" id="PF14301"/>
    </source>
</evidence>
<reference evidence="2 3" key="1">
    <citation type="submission" date="2018-04" db="EMBL/GenBank/DDBJ databases">
        <title>Genomic Encyclopedia of Type Strains, Phase IV (KMG-IV): sequencing the most valuable type-strain genomes for metagenomic binning, comparative biology and taxonomic classification.</title>
        <authorList>
            <person name="Goeker M."/>
        </authorList>
    </citation>
    <scope>NUCLEOTIDE SEQUENCE [LARGE SCALE GENOMIC DNA]</scope>
    <source>
        <strain evidence="2 3">DSM 7138</strain>
    </source>
</reference>
<dbReference type="EMBL" id="PZZZ01000007">
    <property type="protein sequence ID" value="PTM92863.1"/>
    <property type="molecule type" value="Genomic_DNA"/>
</dbReference>
<gene>
    <name evidence="2" type="ORF">C7449_107277</name>
</gene>
<sequence length="180" mass="19052">MTAYAFEGGVSRDARPNAIEITEQQYQDGIEGMLAGKLVTINGGFAVIDPPKPEPEPEPEPEPVDLAAYARDLSWRTRVDGTTINSVPVRLDDGSLALINGMVGLAERDAERTFNFDSAAGIVTLTAAQAITFGEAIGVWVQLTFDRRAAVLLAIEAGSLTTTAEIDAAFADVTAPWSAA</sequence>
<evidence type="ECO:0000313" key="2">
    <source>
        <dbReference type="EMBL" id="PTM92863.1"/>
    </source>
</evidence>
<name>A0A2T5B1K2_MYCDI</name>
<dbReference type="Proteomes" id="UP000241247">
    <property type="component" value="Unassembled WGS sequence"/>
</dbReference>
<feature type="domain" description="DUF4376" evidence="1">
    <location>
        <begin position="68"/>
        <end position="169"/>
    </location>
</feature>
<proteinExistence type="predicted"/>
<evidence type="ECO:0000313" key="3">
    <source>
        <dbReference type="Proteomes" id="UP000241247"/>
    </source>
</evidence>
<dbReference type="InterPro" id="IPR025484">
    <property type="entry name" value="DUF4376"/>
</dbReference>
<accession>A0A2T5B1K2</accession>
<protein>
    <submittedName>
        <fullName evidence="2">Uncharacterized protein DUF4376</fullName>
    </submittedName>
</protein>
<keyword evidence="3" id="KW-1185">Reference proteome</keyword>
<dbReference type="RefSeq" id="WP_108004220.1">
    <property type="nucleotide sequence ID" value="NZ_JBHEEX010000010.1"/>
</dbReference>
<dbReference type="AlphaFoldDB" id="A0A2T5B1K2"/>
<comment type="caution">
    <text evidence="2">The sequence shown here is derived from an EMBL/GenBank/DDBJ whole genome shotgun (WGS) entry which is preliminary data.</text>
</comment>
<organism evidence="2 3">
    <name type="scientific">Mycoplana dimorpha</name>
    <dbReference type="NCBI Taxonomy" id="28320"/>
    <lineage>
        <taxon>Bacteria</taxon>
        <taxon>Pseudomonadati</taxon>
        <taxon>Pseudomonadota</taxon>
        <taxon>Alphaproteobacteria</taxon>
        <taxon>Hyphomicrobiales</taxon>
        <taxon>Rhizobiaceae</taxon>
        <taxon>Mycoplana</taxon>
    </lineage>
</organism>
<dbReference type="Pfam" id="PF14301">
    <property type="entry name" value="DUF4376"/>
    <property type="match status" value="1"/>
</dbReference>